<evidence type="ECO:0000256" key="2">
    <source>
        <dbReference type="ARBA" id="ARBA00022741"/>
    </source>
</evidence>
<dbReference type="InterPro" id="IPR058922">
    <property type="entry name" value="WHD_DRP"/>
</dbReference>
<evidence type="ECO:0000256" key="3">
    <source>
        <dbReference type="ARBA" id="ARBA00022821"/>
    </source>
</evidence>
<gene>
    <name evidence="8" type="ORF">glysoja_039649</name>
</gene>
<dbReference type="InterPro" id="IPR032675">
    <property type="entry name" value="LRR_dom_sf"/>
</dbReference>
<accession>A0A0B2RU30</accession>
<dbReference type="GO" id="GO:0004722">
    <property type="term" value="F:protein serine/threonine phosphatase activity"/>
    <property type="evidence" value="ECO:0007669"/>
    <property type="project" value="UniProtKB-EC"/>
</dbReference>
<keyword evidence="1" id="KW-0677">Repeat</keyword>
<dbReference type="InterPro" id="IPR027417">
    <property type="entry name" value="P-loop_NTPase"/>
</dbReference>
<evidence type="ECO:0000313" key="8">
    <source>
        <dbReference type="EMBL" id="KHN35302.1"/>
    </source>
</evidence>
<dbReference type="Pfam" id="PF18052">
    <property type="entry name" value="Rx_N"/>
    <property type="match status" value="1"/>
</dbReference>
<protein>
    <submittedName>
        <fullName evidence="8">Putative disease resistance RPP13-like protein 1</fullName>
        <ecNumber evidence="8">3.1.3.16</ecNumber>
    </submittedName>
</protein>
<dbReference type="GO" id="GO:0006952">
    <property type="term" value="P:defense response"/>
    <property type="evidence" value="ECO:0007669"/>
    <property type="project" value="UniProtKB-KW"/>
</dbReference>
<dbReference type="Gene3D" id="1.20.5.4130">
    <property type="match status" value="1"/>
</dbReference>
<dbReference type="Pfam" id="PF23559">
    <property type="entry name" value="WHD_DRP"/>
    <property type="match status" value="1"/>
</dbReference>
<sequence length="736" mass="82930">MALECVGGAVLSSFLGALFQKLASPQVLDFFRGTKIDQNLRRDLENKLLSIQAVLDDAEQKQFGNMPVRDWLIELKVAMLDVEDVLDEIQHSRLQVQPQSESQTCTCKVPNFFKSSPVSSFNKEINSSMKNVLDDLDGLASRMDSLGLKKATDLVAGSGSGGNKLQSTSLVVESDICGRDGDKAMVINWLTSYTDNKLSILSIVGMGGLGKTTLAQLVYNDPRIVSKFDVKAWICVSEEFDVFNVSRAILDTITDSTDHGRELEIVQRRLKEKLADKKFLLVLDDVWNESGPKWEAVQNALVYGAQGSKILVTTRSEEVASTMGSEQHRLGQLQEGYCWELFAKHAFRYDNLPRDPVCTDIGKKIVKKCKGLPLALKSMGSLLHNKPFAWEWESVLQSEIWELKDSGIVPALALSYHHLPPHLKTCFAYCALFPKDYEFDRECLIQLWMAENFLNCHQCSTSPEEVGQQYFNDLLSRSFFQQSSICKEDFVMHDLLNDLAKYVCGDIYFRLRVDQAKCTQKTTRHFSFSVITKGDFDEFGTSCDTKKLRTFMPTSWTMNENHSSSNPRWNCKMSIHELFSKLKFLHVLSLSHWTLGDNPSLESLGIGKLDAESFPDEGLLPLSLTDLWIWDFRNLKKLDYKGLCQLSSLKKLILDDCPNLQQLPEEGLPKSISYLKILDCPNLQQLPEEGLPKSISHLTEAAPSSSSVARTQEAKTGQRLLTFQPWILVNSGADDF</sequence>
<dbReference type="GO" id="GO:0043531">
    <property type="term" value="F:ADP binding"/>
    <property type="evidence" value="ECO:0007669"/>
    <property type="project" value="InterPro"/>
</dbReference>
<dbReference type="PANTHER" id="PTHR36766">
    <property type="entry name" value="PLANT BROAD-SPECTRUM MILDEW RESISTANCE PROTEIN RPW8"/>
    <property type="match status" value="1"/>
</dbReference>
<dbReference type="FunFam" id="1.10.10.10:FF:000322">
    <property type="entry name" value="Probable disease resistance protein At1g63360"/>
    <property type="match status" value="1"/>
</dbReference>
<evidence type="ECO:0000256" key="1">
    <source>
        <dbReference type="ARBA" id="ARBA00022737"/>
    </source>
</evidence>
<organism evidence="8">
    <name type="scientific">Glycine soja</name>
    <name type="common">Wild soybean</name>
    <dbReference type="NCBI Taxonomy" id="3848"/>
    <lineage>
        <taxon>Eukaryota</taxon>
        <taxon>Viridiplantae</taxon>
        <taxon>Streptophyta</taxon>
        <taxon>Embryophyta</taxon>
        <taxon>Tracheophyta</taxon>
        <taxon>Spermatophyta</taxon>
        <taxon>Magnoliopsida</taxon>
        <taxon>eudicotyledons</taxon>
        <taxon>Gunneridae</taxon>
        <taxon>Pentapetalae</taxon>
        <taxon>rosids</taxon>
        <taxon>fabids</taxon>
        <taxon>Fabales</taxon>
        <taxon>Fabaceae</taxon>
        <taxon>Papilionoideae</taxon>
        <taxon>50 kb inversion clade</taxon>
        <taxon>NPAAA clade</taxon>
        <taxon>indigoferoid/millettioid clade</taxon>
        <taxon>Phaseoleae</taxon>
        <taxon>Glycine</taxon>
        <taxon>Glycine subgen. Soja</taxon>
    </lineage>
</organism>
<evidence type="ECO:0000256" key="4">
    <source>
        <dbReference type="ARBA" id="ARBA00022840"/>
    </source>
</evidence>
<proteinExistence type="predicted"/>
<dbReference type="Gene3D" id="3.40.50.300">
    <property type="entry name" value="P-loop containing nucleotide triphosphate hydrolases"/>
    <property type="match status" value="1"/>
</dbReference>
<dbReference type="Pfam" id="PF00931">
    <property type="entry name" value="NB-ARC"/>
    <property type="match status" value="1"/>
</dbReference>
<evidence type="ECO:0000259" key="5">
    <source>
        <dbReference type="Pfam" id="PF00931"/>
    </source>
</evidence>
<keyword evidence="2" id="KW-0547">Nucleotide-binding</keyword>
<dbReference type="GO" id="GO:0051707">
    <property type="term" value="P:response to other organism"/>
    <property type="evidence" value="ECO:0007669"/>
    <property type="project" value="UniProtKB-ARBA"/>
</dbReference>
<feature type="domain" description="NB-ARC" evidence="5">
    <location>
        <begin position="182"/>
        <end position="348"/>
    </location>
</feature>
<name>A0A0B2RU30_GLYSO</name>
<dbReference type="InterPro" id="IPR036388">
    <property type="entry name" value="WH-like_DNA-bd_sf"/>
</dbReference>
<dbReference type="Gene3D" id="3.80.10.10">
    <property type="entry name" value="Ribonuclease Inhibitor"/>
    <property type="match status" value="1"/>
</dbReference>
<dbReference type="InterPro" id="IPR041118">
    <property type="entry name" value="Rx_N"/>
</dbReference>
<dbReference type="EC" id="3.1.3.16" evidence="8"/>
<keyword evidence="8" id="KW-0378">Hydrolase</keyword>
<dbReference type="GO" id="GO:0005524">
    <property type="term" value="F:ATP binding"/>
    <property type="evidence" value="ECO:0007669"/>
    <property type="project" value="UniProtKB-KW"/>
</dbReference>
<reference evidence="8" key="1">
    <citation type="submission" date="2014-07" db="EMBL/GenBank/DDBJ databases">
        <title>Identification of a novel salt tolerance gene in wild soybean by whole-genome sequencing.</title>
        <authorList>
            <person name="Lam H.-M."/>
            <person name="Qi X."/>
            <person name="Li M.-W."/>
            <person name="Liu X."/>
            <person name="Xie M."/>
            <person name="Ni M."/>
            <person name="Xu X."/>
        </authorList>
    </citation>
    <scope>NUCLEOTIDE SEQUENCE [LARGE SCALE GENOMIC DNA]</scope>
    <source>
        <tissue evidence="8">Root</tissue>
    </source>
</reference>
<dbReference type="Gene3D" id="1.10.10.10">
    <property type="entry name" value="Winged helix-like DNA-binding domain superfamily/Winged helix DNA-binding domain"/>
    <property type="match status" value="1"/>
</dbReference>
<dbReference type="InterPro" id="IPR002182">
    <property type="entry name" value="NB-ARC"/>
</dbReference>
<dbReference type="SUPFAM" id="SSF52058">
    <property type="entry name" value="L domain-like"/>
    <property type="match status" value="1"/>
</dbReference>
<dbReference type="PANTHER" id="PTHR36766:SF40">
    <property type="entry name" value="DISEASE RESISTANCE PROTEIN RGA3"/>
    <property type="match status" value="1"/>
</dbReference>
<feature type="domain" description="Disease resistance N-terminal" evidence="6">
    <location>
        <begin position="10"/>
        <end position="102"/>
    </location>
</feature>
<dbReference type="EMBL" id="KN648498">
    <property type="protein sequence ID" value="KHN35302.1"/>
    <property type="molecule type" value="Genomic_DNA"/>
</dbReference>
<keyword evidence="4" id="KW-0067">ATP-binding</keyword>
<evidence type="ECO:0000259" key="7">
    <source>
        <dbReference type="Pfam" id="PF23559"/>
    </source>
</evidence>
<dbReference type="FunFam" id="3.40.50.300:FF:001091">
    <property type="entry name" value="Probable disease resistance protein At1g61300"/>
    <property type="match status" value="1"/>
</dbReference>
<dbReference type="PRINTS" id="PR00364">
    <property type="entry name" value="DISEASERSIST"/>
</dbReference>
<keyword evidence="3" id="KW-0611">Plant defense</keyword>
<dbReference type="SUPFAM" id="SSF52540">
    <property type="entry name" value="P-loop containing nucleoside triphosphate hydrolases"/>
    <property type="match status" value="1"/>
</dbReference>
<dbReference type="AlphaFoldDB" id="A0A0B2RU30"/>
<feature type="domain" description="Disease resistance protein winged helix" evidence="7">
    <location>
        <begin position="432"/>
        <end position="500"/>
    </location>
</feature>
<dbReference type="Proteomes" id="UP000053555">
    <property type="component" value="Unassembled WGS sequence"/>
</dbReference>
<evidence type="ECO:0000259" key="6">
    <source>
        <dbReference type="Pfam" id="PF18052"/>
    </source>
</evidence>